<dbReference type="SUPFAM" id="SSF51695">
    <property type="entry name" value="PLC-like phosphodiesterases"/>
    <property type="match status" value="1"/>
</dbReference>
<dbReference type="GO" id="GO:0016042">
    <property type="term" value="P:lipid catabolic process"/>
    <property type="evidence" value="ECO:0007669"/>
    <property type="project" value="UniProtKB-KW"/>
</dbReference>
<dbReference type="PROSITE" id="PS50007">
    <property type="entry name" value="PIPLC_X_DOMAIN"/>
    <property type="match status" value="1"/>
</dbReference>
<dbReference type="InterPro" id="IPR001711">
    <property type="entry name" value="PLipase_C_Pinositol-sp_Y"/>
</dbReference>
<proteinExistence type="predicted"/>
<dbReference type="GO" id="GO:0004435">
    <property type="term" value="F:phosphatidylinositol-4,5-bisphosphate phospholipase C activity"/>
    <property type="evidence" value="ECO:0007669"/>
    <property type="project" value="UniProtKB-EC"/>
</dbReference>
<keyword evidence="1" id="KW-0442">Lipid degradation</keyword>
<dbReference type="EMBL" id="JAAGWQ010000073">
    <property type="protein sequence ID" value="KAF5670910.1"/>
    <property type="molecule type" value="Genomic_DNA"/>
</dbReference>
<dbReference type="Proteomes" id="UP000567885">
    <property type="component" value="Unassembled WGS sequence"/>
</dbReference>
<evidence type="ECO:0000256" key="2">
    <source>
        <dbReference type="SAM" id="MobiDB-lite"/>
    </source>
</evidence>
<dbReference type="PANTHER" id="PTHR10336:SF82">
    <property type="entry name" value="PHOSPHOINOSITIDE PHOSPHOLIPASE C"/>
    <property type="match status" value="1"/>
</dbReference>
<dbReference type="Pfam" id="PF00388">
    <property type="entry name" value="PI-PLC-X"/>
    <property type="match status" value="1"/>
</dbReference>
<evidence type="ECO:0000256" key="1">
    <source>
        <dbReference type="RuleBase" id="RU361133"/>
    </source>
</evidence>
<dbReference type="PROSITE" id="PS50008">
    <property type="entry name" value="PIPLC_Y_DOMAIN"/>
    <property type="match status" value="1"/>
</dbReference>
<dbReference type="SMART" id="SM00148">
    <property type="entry name" value="PLCXc"/>
    <property type="match status" value="1"/>
</dbReference>
<dbReference type="SMART" id="SM00149">
    <property type="entry name" value="PLCYc"/>
    <property type="match status" value="1"/>
</dbReference>
<dbReference type="InterPro" id="IPR017946">
    <property type="entry name" value="PLC-like_Pdiesterase_TIM-brl"/>
</dbReference>
<comment type="catalytic activity">
    <reaction evidence="1">
        <text>a 1,2-diacyl-sn-glycero-3-phospho-(1D-myo-inositol-4,5-bisphosphate) + H2O = 1D-myo-inositol 1,4,5-trisphosphate + a 1,2-diacyl-sn-glycerol + H(+)</text>
        <dbReference type="Rhea" id="RHEA:33179"/>
        <dbReference type="ChEBI" id="CHEBI:15377"/>
        <dbReference type="ChEBI" id="CHEBI:15378"/>
        <dbReference type="ChEBI" id="CHEBI:17815"/>
        <dbReference type="ChEBI" id="CHEBI:58456"/>
        <dbReference type="ChEBI" id="CHEBI:203600"/>
        <dbReference type="EC" id="3.1.4.11"/>
    </reaction>
</comment>
<keyword evidence="1" id="KW-0443">Lipid metabolism</keyword>
<dbReference type="InterPro" id="IPR001192">
    <property type="entry name" value="PI-PLC_fam"/>
</dbReference>
<accession>A0A8H5WTZ2</accession>
<organism evidence="4 5">
    <name type="scientific">Fusarium heterosporum</name>
    <dbReference type="NCBI Taxonomy" id="42747"/>
    <lineage>
        <taxon>Eukaryota</taxon>
        <taxon>Fungi</taxon>
        <taxon>Dikarya</taxon>
        <taxon>Ascomycota</taxon>
        <taxon>Pezizomycotina</taxon>
        <taxon>Sordariomycetes</taxon>
        <taxon>Hypocreomycetidae</taxon>
        <taxon>Hypocreales</taxon>
        <taxon>Nectriaceae</taxon>
        <taxon>Fusarium</taxon>
        <taxon>Fusarium heterosporum species complex</taxon>
    </lineage>
</organism>
<keyword evidence="5" id="KW-1185">Reference proteome</keyword>
<dbReference type="AlphaFoldDB" id="A0A8H5WTZ2"/>
<feature type="region of interest" description="Disordered" evidence="2">
    <location>
        <begin position="482"/>
        <end position="516"/>
    </location>
</feature>
<sequence>MVIASFAFTPPPVLCSVAVLHSIYCDAFPRKVDDLPSLTVMDLMNLRARDLSNKCLETFQQCTTFCSTVSRSLNQSVSHYEQFEYRLADFNLWIDGIGALAPSKASLDSRLNERQIDLSLVKGNLVMLLQSLQDCMNLLKSQEPFEESLLDIDSALESLVSLSLAIRRTGRRSRLHKADRLFNPEDHNELKRHLEAIILLRPGAGPCSRDDEFRKKMNSLSPVQQHLVMANLKRRNRYIQAHLHSLGLKKRIVEVELPVPETSKQDSTPAIASKSKLVTAAVPPTPRIPQKPNQAFVAPRSVTSASIPEIYPNMSGMMDHLHDTHPTAVQEDISAILSSSTQAKMSIKSCPLCEIQGDVDSPDLIDHVLEHIHDFSLRSLPWPISSDVDLGGEVGSFNPECEAAVTVAEWLGGYEHETVDTEPTLKLSSYDYGRLAVIAEEIKSGHQDKFGLDIYFADEHGDESAEAETDVSQLTRTTLDSLKEVGQLGEADDGYSEGYRNEPDKKDTAGRQSSTGLGKLTSRIFSRNKGKNLGTVNDPKVAGILVHLPELSQQAFNVLSKLYQRRIDSLIRRKSLFREFIEDVQGEEIVSTDSPVLDLASFLQVMVESHLHPLKPLPPKDLTKKIHEYFINTSRQTLLSRASSNSHSSLDSIREALQTGYRSIDIEVWDGVDDDTDEVQGIDSNVLYEPPYPSSRSARALHATESQGPMITLSQPEESIPQIKPVVKGSWPLSETFSFFDFCATIRKYGFINNTMPIIVNFTVSASPDQQQMMVEIMKEAWRGFLVDEPLDDCNPNLELPRLQDLQERILVRVSGPANSATAQDISLDDDDRDSFLIPSLSSLGVYLQGRPLKSLHSPQTVSPTCVCSGQEDDFNELVSEAPVIVFKYTLERIWRVDPEPSMFDRTNLDPLQYWKYGVQMAAINHLKVDEGSMLNSGIFQDELGWVLKPTSHRWLHQEPLSAMEAAQIRIGTLSIFLFQDQTFQLMAHDGTKKQTKDFSQLVSMTMHSNGLEYVFPRQRHAVMDNDSGALGYIMAVGIDDPFSSKLSIIKSVPLLVVDKANKIPQHDIFRSVLWRRLACLGESTL</sequence>
<feature type="compositionally biased region" description="Basic and acidic residues" evidence="2">
    <location>
        <begin position="499"/>
        <end position="509"/>
    </location>
</feature>
<evidence type="ECO:0000259" key="3">
    <source>
        <dbReference type="PROSITE" id="PS50008"/>
    </source>
</evidence>
<evidence type="ECO:0000313" key="4">
    <source>
        <dbReference type="EMBL" id="KAF5670910.1"/>
    </source>
</evidence>
<dbReference type="OrthoDB" id="20872at2759"/>
<feature type="domain" description="PI-PLC Y-box" evidence="3">
    <location>
        <begin position="841"/>
        <end position="954"/>
    </location>
</feature>
<gene>
    <name evidence="4" type="ORF">FHETE_4358</name>
</gene>
<dbReference type="Pfam" id="PF00387">
    <property type="entry name" value="PI-PLC-Y"/>
    <property type="match status" value="1"/>
</dbReference>
<evidence type="ECO:0000313" key="5">
    <source>
        <dbReference type="Proteomes" id="UP000567885"/>
    </source>
</evidence>
<comment type="caution">
    <text evidence="4">The sequence shown here is derived from an EMBL/GenBank/DDBJ whole genome shotgun (WGS) entry which is preliminary data.</text>
</comment>
<reference evidence="4 5" key="1">
    <citation type="submission" date="2020-05" db="EMBL/GenBank/DDBJ databases">
        <title>Identification and distribution of gene clusters putatively required for synthesis of sphingolipid metabolism inhibitors in phylogenetically diverse species of the filamentous fungus Fusarium.</title>
        <authorList>
            <person name="Kim H.-S."/>
            <person name="Busman M."/>
            <person name="Brown D.W."/>
            <person name="Divon H."/>
            <person name="Uhlig S."/>
            <person name="Proctor R.H."/>
        </authorList>
    </citation>
    <scope>NUCLEOTIDE SEQUENCE [LARGE SCALE GENOMIC DNA]</scope>
    <source>
        <strain evidence="4 5">NRRL 20693</strain>
    </source>
</reference>
<keyword evidence="1" id="KW-0378">Hydrolase</keyword>
<dbReference type="EC" id="3.1.4.11" evidence="1"/>
<name>A0A8H5WTZ2_FUSHE</name>
<dbReference type="GO" id="GO:0051209">
    <property type="term" value="P:release of sequestered calcium ion into cytosol"/>
    <property type="evidence" value="ECO:0007669"/>
    <property type="project" value="TreeGrafter"/>
</dbReference>
<dbReference type="PANTHER" id="PTHR10336">
    <property type="entry name" value="PHOSPHOINOSITIDE-SPECIFIC PHOSPHOLIPASE C FAMILY PROTEIN"/>
    <property type="match status" value="1"/>
</dbReference>
<dbReference type="InterPro" id="IPR000909">
    <property type="entry name" value="PLipase_C_PInositol-sp_X_dom"/>
</dbReference>
<protein>
    <recommendedName>
        <fullName evidence="1">Phosphoinositide phospholipase C</fullName>
        <ecNumber evidence="1">3.1.4.11</ecNumber>
    </recommendedName>
</protein>
<dbReference type="Gene3D" id="3.20.20.190">
    <property type="entry name" value="Phosphatidylinositol (PI) phosphodiesterase"/>
    <property type="match status" value="1"/>
</dbReference>
<dbReference type="PRINTS" id="PR00390">
    <property type="entry name" value="PHPHLIPASEC"/>
</dbReference>
<dbReference type="GO" id="GO:0048015">
    <property type="term" value="P:phosphatidylinositol-mediated signaling"/>
    <property type="evidence" value="ECO:0007669"/>
    <property type="project" value="TreeGrafter"/>
</dbReference>